<evidence type="ECO:0000256" key="3">
    <source>
        <dbReference type="ARBA" id="ARBA00022833"/>
    </source>
</evidence>
<protein>
    <recommendedName>
        <fullName evidence="7">RING-type domain-containing protein</fullName>
    </recommendedName>
</protein>
<dbReference type="PROSITE" id="PS00518">
    <property type="entry name" value="ZF_RING_1"/>
    <property type="match status" value="1"/>
</dbReference>
<evidence type="ECO:0000256" key="1">
    <source>
        <dbReference type="ARBA" id="ARBA00022723"/>
    </source>
</evidence>
<accession>A0A3S2PK82</accession>
<dbReference type="GO" id="GO:0016567">
    <property type="term" value="P:protein ubiquitination"/>
    <property type="evidence" value="ECO:0007669"/>
    <property type="project" value="TreeGrafter"/>
</dbReference>
<evidence type="ECO:0000313" key="9">
    <source>
        <dbReference type="Proteomes" id="UP000283210"/>
    </source>
</evidence>
<evidence type="ECO:0000256" key="4">
    <source>
        <dbReference type="PROSITE-ProRule" id="PRU00175"/>
    </source>
</evidence>
<dbReference type="PANTHER" id="PTHR22791">
    <property type="entry name" value="RING-TYPE DOMAIN-CONTAINING PROTEIN"/>
    <property type="match status" value="1"/>
</dbReference>
<keyword evidence="9" id="KW-1185">Reference proteome</keyword>
<keyword evidence="1" id="KW-0479">Metal-binding</keyword>
<dbReference type="InterPro" id="IPR013083">
    <property type="entry name" value="Znf_RING/FYVE/PHD"/>
</dbReference>
<evidence type="ECO:0000313" key="8">
    <source>
        <dbReference type="EMBL" id="RVE63094.1"/>
    </source>
</evidence>
<evidence type="ECO:0000256" key="5">
    <source>
        <dbReference type="SAM" id="MobiDB-lite"/>
    </source>
</evidence>
<feature type="compositionally biased region" description="Basic and acidic residues" evidence="5">
    <location>
        <begin position="103"/>
        <end position="157"/>
    </location>
</feature>
<dbReference type="InterPro" id="IPR017907">
    <property type="entry name" value="Znf_RING_CS"/>
</dbReference>
<proteinExistence type="predicted"/>
<reference evidence="8 9" key="2">
    <citation type="submission" date="2019-01" db="EMBL/GenBank/DDBJ databases">
        <title>A chromosome length genome reference of the Java medaka (oryzias javanicus).</title>
        <authorList>
            <person name="Herpin A."/>
            <person name="Takehana Y."/>
            <person name="Naruse K."/>
            <person name="Ansai S."/>
            <person name="Kawaguchi M."/>
        </authorList>
    </citation>
    <scope>NUCLEOTIDE SEQUENCE [LARGE SCALE GENOMIC DNA]</scope>
    <source>
        <strain evidence="8">RS831</strain>
        <tissue evidence="8">Whole body</tissue>
    </source>
</reference>
<feature type="region of interest" description="Disordered" evidence="5">
    <location>
        <begin position="1"/>
        <end position="30"/>
    </location>
</feature>
<feature type="region of interest" description="Disordered" evidence="5">
    <location>
        <begin position="268"/>
        <end position="314"/>
    </location>
</feature>
<feature type="compositionally biased region" description="Low complexity" evidence="5">
    <location>
        <begin position="66"/>
        <end position="76"/>
    </location>
</feature>
<gene>
    <name evidence="8" type="ORF">OJAV_G00165040</name>
</gene>
<dbReference type="PROSITE" id="PS50089">
    <property type="entry name" value="ZF_RING_2"/>
    <property type="match status" value="1"/>
</dbReference>
<dbReference type="GO" id="GO:0008270">
    <property type="term" value="F:zinc ion binding"/>
    <property type="evidence" value="ECO:0007669"/>
    <property type="project" value="UniProtKB-KW"/>
</dbReference>
<dbReference type="InterPro" id="IPR051435">
    <property type="entry name" value="RING_finger_E3_ubiq-ligases"/>
</dbReference>
<feature type="region of interest" description="Disordered" evidence="5">
    <location>
        <begin position="56"/>
        <end position="171"/>
    </location>
</feature>
<feature type="transmembrane region" description="Helical" evidence="6">
    <location>
        <begin position="328"/>
        <end position="354"/>
    </location>
</feature>
<dbReference type="OrthoDB" id="342730at2759"/>
<dbReference type="SMART" id="SM00184">
    <property type="entry name" value="RING"/>
    <property type="match status" value="1"/>
</dbReference>
<dbReference type="EMBL" id="CM012452">
    <property type="protein sequence ID" value="RVE63094.1"/>
    <property type="molecule type" value="Genomic_DNA"/>
</dbReference>
<feature type="domain" description="RING-type" evidence="7">
    <location>
        <begin position="174"/>
        <end position="221"/>
    </location>
</feature>
<evidence type="ECO:0000256" key="2">
    <source>
        <dbReference type="ARBA" id="ARBA00022771"/>
    </source>
</evidence>
<dbReference type="Pfam" id="PF13445">
    <property type="entry name" value="zf-RING_UBOX"/>
    <property type="match status" value="1"/>
</dbReference>
<keyword evidence="3" id="KW-0862">Zinc</keyword>
<organism evidence="8 9">
    <name type="scientific">Oryzias javanicus</name>
    <name type="common">Javanese ricefish</name>
    <name type="synonym">Aplocheilus javanicus</name>
    <dbReference type="NCBI Taxonomy" id="123683"/>
    <lineage>
        <taxon>Eukaryota</taxon>
        <taxon>Metazoa</taxon>
        <taxon>Chordata</taxon>
        <taxon>Craniata</taxon>
        <taxon>Vertebrata</taxon>
        <taxon>Euteleostomi</taxon>
        <taxon>Actinopterygii</taxon>
        <taxon>Neopterygii</taxon>
        <taxon>Teleostei</taxon>
        <taxon>Neoteleostei</taxon>
        <taxon>Acanthomorphata</taxon>
        <taxon>Ovalentaria</taxon>
        <taxon>Atherinomorphae</taxon>
        <taxon>Beloniformes</taxon>
        <taxon>Adrianichthyidae</taxon>
        <taxon>Oryziinae</taxon>
        <taxon>Oryzias</taxon>
    </lineage>
</organism>
<dbReference type="Gene3D" id="3.30.40.10">
    <property type="entry name" value="Zinc/RING finger domain, C3HC4 (zinc finger)"/>
    <property type="match status" value="1"/>
</dbReference>
<dbReference type="InterPro" id="IPR027370">
    <property type="entry name" value="Znf-RING_euk"/>
</dbReference>
<dbReference type="Proteomes" id="UP000283210">
    <property type="component" value="Chromosome 16"/>
</dbReference>
<dbReference type="PANTHER" id="PTHR22791:SF9">
    <property type="entry name" value="RING FINGER PROTEIN 183"/>
    <property type="match status" value="1"/>
</dbReference>
<keyword evidence="6" id="KW-0812">Transmembrane</keyword>
<dbReference type="SUPFAM" id="SSF57850">
    <property type="entry name" value="RING/U-box"/>
    <property type="match status" value="1"/>
</dbReference>
<name>A0A3S2PK82_ORYJA</name>
<keyword evidence="2 4" id="KW-0863">Zinc-finger</keyword>
<reference evidence="8 9" key="1">
    <citation type="submission" date="2018-11" db="EMBL/GenBank/DDBJ databases">
        <authorList>
            <person name="Lopez-Roques C."/>
            <person name="Donnadieu C."/>
            <person name="Bouchez O."/>
            <person name="Klopp C."/>
            <person name="Cabau C."/>
            <person name="Zahm M."/>
        </authorList>
    </citation>
    <scope>NUCLEOTIDE SEQUENCE [LARGE SCALE GENOMIC DNA]</scope>
    <source>
        <strain evidence="8">RS831</strain>
        <tissue evidence="8">Whole body</tissue>
    </source>
</reference>
<dbReference type="GO" id="GO:0061630">
    <property type="term" value="F:ubiquitin protein ligase activity"/>
    <property type="evidence" value="ECO:0007669"/>
    <property type="project" value="TreeGrafter"/>
</dbReference>
<evidence type="ECO:0000259" key="7">
    <source>
        <dbReference type="PROSITE" id="PS50089"/>
    </source>
</evidence>
<dbReference type="AlphaFoldDB" id="A0A3S2PK82"/>
<dbReference type="CDD" id="cd16556">
    <property type="entry name" value="RING-HC_RNF183-like"/>
    <property type="match status" value="1"/>
</dbReference>
<keyword evidence="6" id="KW-0472">Membrane</keyword>
<evidence type="ECO:0000256" key="6">
    <source>
        <dbReference type="SAM" id="Phobius"/>
    </source>
</evidence>
<keyword evidence="6" id="KW-1133">Transmembrane helix</keyword>
<feature type="compositionally biased region" description="Polar residues" evidence="5">
    <location>
        <begin position="269"/>
        <end position="295"/>
    </location>
</feature>
<feature type="compositionally biased region" description="Pro residues" evidence="5">
    <location>
        <begin position="86"/>
        <end position="95"/>
    </location>
</feature>
<sequence length="379" mass="42714">METSQEAVPRLELGSQIKEERRGRRKERSCFHSSLLSVRRTTVAARIPRRISCRITSDGFHPAQQLPLPLTSSPPTMDEGRAPGESNPPPAPNVKPKPNQNEKNTKEQHRTKEKPVKVRRSRSTDSERGERGRRRERERERVSRGRSEDSRRRDRRDGARRKNPPENDVEDTECSICFCSYDNVFKTPKLLACGHTFCLECLARINVTSAELKNLSCPVCREVTELPHGRDLPRLGNNQEIIQKLPSQMQRALSIRFQRSKGKLMLKRASSSKPSALSIPTKNPNPPATSTSLSEAEQGAAPTTVLNVGRPPNRTRGRIRRLFRSDQCYYAVVAIIITITVVILLVAILAFVIVPTVTIHTAHQRPENHSSSHEVQDGN</sequence>
<dbReference type="InterPro" id="IPR001841">
    <property type="entry name" value="Znf_RING"/>
</dbReference>